<keyword evidence="3" id="KW-1185">Reference proteome</keyword>
<keyword evidence="1" id="KW-1133">Transmembrane helix</keyword>
<reference evidence="2" key="1">
    <citation type="journal article" date="2013" name="Nat. Commun.">
        <title>Whole-genome sequencing of Oryza brachyantha reveals mechanisms underlying Oryza genome evolution.</title>
        <authorList>
            <person name="Chen J."/>
            <person name="Huang Q."/>
            <person name="Gao D."/>
            <person name="Wang J."/>
            <person name="Lang Y."/>
            <person name="Liu T."/>
            <person name="Li B."/>
            <person name="Bai Z."/>
            <person name="Luis Goicoechea J."/>
            <person name="Liang C."/>
            <person name="Chen C."/>
            <person name="Zhang W."/>
            <person name="Sun S."/>
            <person name="Liao Y."/>
            <person name="Zhang X."/>
            <person name="Yang L."/>
            <person name="Song C."/>
            <person name="Wang M."/>
            <person name="Shi J."/>
            <person name="Liu G."/>
            <person name="Liu J."/>
            <person name="Zhou H."/>
            <person name="Zhou W."/>
            <person name="Yu Q."/>
            <person name="An N."/>
            <person name="Chen Y."/>
            <person name="Cai Q."/>
            <person name="Wang B."/>
            <person name="Liu B."/>
            <person name="Min J."/>
            <person name="Huang Y."/>
            <person name="Wu H."/>
            <person name="Li Z."/>
            <person name="Zhang Y."/>
            <person name="Yin Y."/>
            <person name="Song W."/>
            <person name="Jiang J."/>
            <person name="Jackson S.A."/>
            <person name="Wing R.A."/>
            <person name="Wang J."/>
            <person name="Chen M."/>
        </authorList>
    </citation>
    <scope>NUCLEOTIDE SEQUENCE [LARGE SCALE GENOMIC DNA]</scope>
    <source>
        <strain evidence="2">cv. IRGC 101232</strain>
    </source>
</reference>
<dbReference type="HOGENOM" id="CLU_3109616_0_0_1"/>
<keyword evidence="1" id="KW-0812">Transmembrane</keyword>
<feature type="transmembrane region" description="Helical" evidence="1">
    <location>
        <begin position="25"/>
        <end position="44"/>
    </location>
</feature>
<name>J3MCZ9_ORYBR</name>
<dbReference type="Proteomes" id="UP000006038">
    <property type="component" value="Chromosome 6"/>
</dbReference>
<proteinExistence type="predicted"/>
<reference evidence="2" key="2">
    <citation type="submission" date="2013-04" db="UniProtKB">
        <authorList>
            <consortium name="EnsemblPlants"/>
        </authorList>
    </citation>
    <scope>IDENTIFICATION</scope>
</reference>
<accession>J3MCZ9</accession>
<dbReference type="AlphaFoldDB" id="J3MCZ9"/>
<dbReference type="EnsemblPlants" id="OB06G18930.1">
    <property type="protein sequence ID" value="OB06G18930.1"/>
    <property type="gene ID" value="OB06G18930"/>
</dbReference>
<evidence type="ECO:0000256" key="1">
    <source>
        <dbReference type="SAM" id="Phobius"/>
    </source>
</evidence>
<protein>
    <submittedName>
        <fullName evidence="2">Uncharacterized protein</fullName>
    </submittedName>
</protein>
<sequence length="51" mass="5881">MAYNTLVSKEVEELNNSSFYENDKAAIMTLLSATLFASLVLLYLKNHNWIR</sequence>
<evidence type="ECO:0000313" key="2">
    <source>
        <dbReference type="EnsemblPlants" id="OB06G18930.1"/>
    </source>
</evidence>
<keyword evidence="1" id="KW-0472">Membrane</keyword>
<evidence type="ECO:0000313" key="3">
    <source>
        <dbReference type="Proteomes" id="UP000006038"/>
    </source>
</evidence>
<organism evidence="2">
    <name type="scientific">Oryza brachyantha</name>
    <name type="common">malo sina</name>
    <dbReference type="NCBI Taxonomy" id="4533"/>
    <lineage>
        <taxon>Eukaryota</taxon>
        <taxon>Viridiplantae</taxon>
        <taxon>Streptophyta</taxon>
        <taxon>Embryophyta</taxon>
        <taxon>Tracheophyta</taxon>
        <taxon>Spermatophyta</taxon>
        <taxon>Magnoliopsida</taxon>
        <taxon>Liliopsida</taxon>
        <taxon>Poales</taxon>
        <taxon>Poaceae</taxon>
        <taxon>BOP clade</taxon>
        <taxon>Oryzoideae</taxon>
        <taxon>Oryzeae</taxon>
        <taxon>Oryzinae</taxon>
        <taxon>Oryza</taxon>
    </lineage>
</organism>
<dbReference type="Gramene" id="OB06G18930.1">
    <property type="protein sequence ID" value="OB06G18930.1"/>
    <property type="gene ID" value="OB06G18930"/>
</dbReference>